<protein>
    <submittedName>
        <fullName evidence="2">Uncharacterized protein</fullName>
    </submittedName>
</protein>
<reference evidence="2 3" key="1">
    <citation type="submission" date="2020-08" db="EMBL/GenBank/DDBJ databases">
        <title>Sequencing the genomes of 1000 actinobacteria strains.</title>
        <authorList>
            <person name="Klenk H.-P."/>
        </authorList>
    </citation>
    <scope>NUCLEOTIDE SEQUENCE [LARGE SCALE GENOMIC DNA]</scope>
    <source>
        <strain evidence="2 3">DSM 43851</strain>
    </source>
</reference>
<dbReference type="Proteomes" id="UP000585638">
    <property type="component" value="Unassembled WGS sequence"/>
</dbReference>
<dbReference type="EMBL" id="JACHIR010000001">
    <property type="protein sequence ID" value="MBB5891951.1"/>
    <property type="molecule type" value="Genomic_DNA"/>
</dbReference>
<dbReference type="AlphaFoldDB" id="A0A7W9NH78"/>
<keyword evidence="3" id="KW-1185">Reference proteome</keyword>
<accession>A0A7W9NH78</accession>
<name>A0A7W9NH78_9PSEU</name>
<proteinExistence type="predicted"/>
<comment type="caution">
    <text evidence="2">The sequence shown here is derived from an EMBL/GenBank/DDBJ whole genome shotgun (WGS) entry which is preliminary data.</text>
</comment>
<evidence type="ECO:0000256" key="1">
    <source>
        <dbReference type="SAM" id="MobiDB-lite"/>
    </source>
</evidence>
<sequence>MVTAVAEIEQTGAVADRRDRRRHEQRSGDESPLAG</sequence>
<gene>
    <name evidence="2" type="ORF">BJ998_003147</name>
</gene>
<feature type="region of interest" description="Disordered" evidence="1">
    <location>
        <begin position="1"/>
        <end position="35"/>
    </location>
</feature>
<evidence type="ECO:0000313" key="3">
    <source>
        <dbReference type="Proteomes" id="UP000585638"/>
    </source>
</evidence>
<organism evidence="2 3">
    <name type="scientific">Kutzneria kofuensis</name>
    <dbReference type="NCBI Taxonomy" id="103725"/>
    <lineage>
        <taxon>Bacteria</taxon>
        <taxon>Bacillati</taxon>
        <taxon>Actinomycetota</taxon>
        <taxon>Actinomycetes</taxon>
        <taxon>Pseudonocardiales</taxon>
        <taxon>Pseudonocardiaceae</taxon>
        <taxon>Kutzneria</taxon>
    </lineage>
</organism>
<evidence type="ECO:0000313" key="2">
    <source>
        <dbReference type="EMBL" id="MBB5891951.1"/>
    </source>
</evidence>